<evidence type="ECO:0000313" key="1">
    <source>
        <dbReference type="EMBL" id="BDL44339.1"/>
    </source>
</evidence>
<proteinExistence type="predicted"/>
<name>A0ABM7ZHX9_9BACT</name>
<organism evidence="1 2">
    <name type="scientific">Akkermansia biwaensis</name>
    <dbReference type="NCBI Taxonomy" id="2946555"/>
    <lineage>
        <taxon>Bacteria</taxon>
        <taxon>Pseudomonadati</taxon>
        <taxon>Verrucomicrobiota</taxon>
        <taxon>Verrucomicrobiia</taxon>
        <taxon>Verrucomicrobiales</taxon>
        <taxon>Akkermansiaceae</taxon>
        <taxon>Akkermansia</taxon>
    </lineage>
</organism>
<evidence type="ECO:0000313" key="2">
    <source>
        <dbReference type="Proteomes" id="UP001062263"/>
    </source>
</evidence>
<accession>A0ABM7ZHX9</accession>
<protein>
    <submittedName>
        <fullName evidence="1">Uncharacterized protein</fullName>
    </submittedName>
</protein>
<reference evidence="1" key="1">
    <citation type="submission" date="2022-06" db="EMBL/GenBank/DDBJ databases">
        <title>Akkermansia biwalacus sp. nov., an anaerobic mucin-degrading bacterium isolated from human intestine.</title>
        <authorList>
            <person name="Kobayashi Y."/>
            <person name="Inoue S."/>
            <person name="Kawahara T."/>
            <person name="Kohda N."/>
        </authorList>
    </citation>
    <scope>NUCLEOTIDE SEQUENCE</scope>
    <source>
        <strain evidence="1">WON2089</strain>
    </source>
</reference>
<gene>
    <name evidence="1" type="ORF">Abiwalacus_19130</name>
</gene>
<dbReference type="Proteomes" id="UP001062263">
    <property type="component" value="Chromosome"/>
</dbReference>
<sequence length="70" mass="8183">MQIFIELIIVFCSFNVKLPQTSIGKDADELLCHEQSFLKTVVNQYFFLWELLSLTSYQAKNTHSEINKII</sequence>
<keyword evidence="2" id="KW-1185">Reference proteome</keyword>
<dbReference type="EMBL" id="AP025943">
    <property type="protein sequence ID" value="BDL44339.1"/>
    <property type="molecule type" value="Genomic_DNA"/>
</dbReference>